<accession>A0A371GZ06</accession>
<evidence type="ECO:0000256" key="2">
    <source>
        <dbReference type="ARBA" id="ARBA00023306"/>
    </source>
</evidence>
<feature type="compositionally biased region" description="Basic and acidic residues" evidence="3">
    <location>
        <begin position="330"/>
        <end position="344"/>
    </location>
</feature>
<dbReference type="OrthoDB" id="10264655at2759"/>
<dbReference type="Pfam" id="PF21797">
    <property type="entry name" value="CycT2-like_C"/>
    <property type="match status" value="1"/>
</dbReference>
<feature type="compositionally biased region" description="Basic residues" evidence="3">
    <location>
        <begin position="345"/>
        <end position="354"/>
    </location>
</feature>
<proteinExistence type="predicted"/>
<feature type="compositionally biased region" description="Basic and acidic residues" evidence="3">
    <location>
        <begin position="248"/>
        <end position="323"/>
    </location>
</feature>
<sequence>TIATVCMFLAGKVEETPRPLKDVILISYEIINKKDPAAIIRIKQKEVYEQHKELILIGERVVLATLGFDLNVHHPYKPLVEAIKKFKVAQNALAQVAWNFVNDGLRTSLCLQFMPHHIAAGAIFLAAKFLKVKLPSDGEKVWWQEFDVTPRQLEEVSNQMLELYEQNRMPPSNDVEGAGTSNRTTTKAPASNDETAAAKSNSQTGATSSRLETLKPASSMAVFDSSVPNHVGRPISNHGRSSDYGSTEMKHRVEGDAKGNQHPDWESHPFKENLHEAQDMVKSRSDNGEKERESNAGGTETKDSTELKDKHSSRNLDHREDSFNRPPQEAIKKIDRDKVKAALEKRRKAAGHMTKKTDVMDDDDLIERELEDGIELAPQSEKNKDKRQSWSKSSDRSDYENMHGRHQDHADEQHHGVKGSSSYEPDLSAVEEGEVSALDDIGVGIPSPKSSNRKRKAGSSPERGMEGKPRHNYGPGSHHNNRFDYEDRNKVGRLGHSERDSKRHVQENHVITWTKKVELIALQTEVLHDCGVDENNP</sequence>
<keyword evidence="6" id="KW-1185">Reference proteome</keyword>
<dbReference type="InterPro" id="IPR043198">
    <property type="entry name" value="Cyclin/Ssn8"/>
</dbReference>
<comment type="caution">
    <text evidence="5">The sequence shown here is derived from an EMBL/GenBank/DDBJ whole genome shotgun (WGS) entry which is preliminary data.</text>
</comment>
<evidence type="ECO:0000256" key="1">
    <source>
        <dbReference type="ARBA" id="ARBA00022618"/>
    </source>
</evidence>
<dbReference type="AlphaFoldDB" id="A0A371GZ06"/>
<dbReference type="STRING" id="157652.A0A371GZ06"/>
<dbReference type="Proteomes" id="UP000257109">
    <property type="component" value="Unassembled WGS sequence"/>
</dbReference>
<dbReference type="GO" id="GO:0006357">
    <property type="term" value="P:regulation of transcription by RNA polymerase II"/>
    <property type="evidence" value="ECO:0007669"/>
    <property type="project" value="InterPro"/>
</dbReference>
<dbReference type="PANTHER" id="PTHR10026">
    <property type="entry name" value="CYCLIN"/>
    <property type="match status" value="1"/>
</dbReference>
<feature type="region of interest" description="Disordered" evidence="3">
    <location>
        <begin position="165"/>
        <end position="484"/>
    </location>
</feature>
<dbReference type="InterPro" id="IPR036915">
    <property type="entry name" value="Cyclin-like_sf"/>
</dbReference>
<dbReference type="CDD" id="cd20588">
    <property type="entry name" value="CYCLIN_AcCycT_rpt2"/>
    <property type="match status" value="1"/>
</dbReference>
<dbReference type="InterPro" id="IPR013763">
    <property type="entry name" value="Cyclin-like_dom"/>
</dbReference>
<feature type="compositionally biased region" description="Basic and acidic residues" evidence="3">
    <location>
        <begin position="381"/>
        <end position="415"/>
    </location>
</feature>
<evidence type="ECO:0000259" key="4">
    <source>
        <dbReference type="SMART" id="SM00385"/>
    </source>
</evidence>
<organism evidence="5 6">
    <name type="scientific">Mucuna pruriens</name>
    <name type="common">Velvet bean</name>
    <name type="synonym">Dolichos pruriens</name>
    <dbReference type="NCBI Taxonomy" id="157652"/>
    <lineage>
        <taxon>Eukaryota</taxon>
        <taxon>Viridiplantae</taxon>
        <taxon>Streptophyta</taxon>
        <taxon>Embryophyta</taxon>
        <taxon>Tracheophyta</taxon>
        <taxon>Spermatophyta</taxon>
        <taxon>Magnoliopsida</taxon>
        <taxon>eudicotyledons</taxon>
        <taxon>Gunneridae</taxon>
        <taxon>Pentapetalae</taxon>
        <taxon>rosids</taxon>
        <taxon>fabids</taxon>
        <taxon>Fabales</taxon>
        <taxon>Fabaceae</taxon>
        <taxon>Papilionoideae</taxon>
        <taxon>50 kb inversion clade</taxon>
        <taxon>NPAAA clade</taxon>
        <taxon>indigoferoid/millettioid clade</taxon>
        <taxon>Phaseoleae</taxon>
        <taxon>Mucuna</taxon>
    </lineage>
</organism>
<dbReference type="SMART" id="SM00385">
    <property type="entry name" value="CYCLIN"/>
    <property type="match status" value="1"/>
</dbReference>
<reference evidence="5" key="1">
    <citation type="submission" date="2018-05" db="EMBL/GenBank/DDBJ databases">
        <title>Draft genome of Mucuna pruriens seed.</title>
        <authorList>
            <person name="Nnadi N.E."/>
            <person name="Vos R."/>
            <person name="Hasami M.H."/>
            <person name="Devisetty U.K."/>
            <person name="Aguiy J.C."/>
        </authorList>
    </citation>
    <scope>NUCLEOTIDE SEQUENCE [LARGE SCALE GENOMIC DNA]</scope>
    <source>
        <strain evidence="5">JCA_2017</strain>
    </source>
</reference>
<evidence type="ECO:0000256" key="3">
    <source>
        <dbReference type="SAM" id="MobiDB-lite"/>
    </source>
</evidence>
<gene>
    <name evidence="5" type="primary">CYCT1-5</name>
    <name evidence="5" type="ORF">CR513_21664</name>
</gene>
<dbReference type="Gene3D" id="1.10.472.10">
    <property type="entry name" value="Cyclin-like"/>
    <property type="match status" value="2"/>
</dbReference>
<dbReference type="EMBL" id="QJKJ01004050">
    <property type="protein sequence ID" value="RDX95765.1"/>
    <property type="molecule type" value="Genomic_DNA"/>
</dbReference>
<feature type="compositionally biased region" description="Acidic residues" evidence="3">
    <location>
        <begin position="360"/>
        <end position="374"/>
    </location>
</feature>
<dbReference type="SUPFAM" id="SSF47954">
    <property type="entry name" value="Cyclin-like"/>
    <property type="match status" value="2"/>
</dbReference>
<name>A0A371GZ06_MUCPR</name>
<dbReference type="FunFam" id="1.10.472.10:FF:000028">
    <property type="entry name" value="Cyclin-T1-5 like"/>
    <property type="match status" value="1"/>
</dbReference>
<keyword evidence="1" id="KW-0132">Cell division</keyword>
<feature type="compositionally biased region" description="Polar residues" evidence="3">
    <location>
        <begin position="179"/>
        <end position="211"/>
    </location>
</feature>
<protein>
    <submittedName>
        <fullName evidence="5">Cyclin-T1-5</fullName>
    </submittedName>
</protein>
<keyword evidence="2" id="KW-0131">Cell cycle</keyword>
<dbReference type="GO" id="GO:0051301">
    <property type="term" value="P:cell division"/>
    <property type="evidence" value="ECO:0007669"/>
    <property type="project" value="UniProtKB-KW"/>
</dbReference>
<evidence type="ECO:0000313" key="5">
    <source>
        <dbReference type="EMBL" id="RDX95765.1"/>
    </source>
</evidence>
<evidence type="ECO:0000313" key="6">
    <source>
        <dbReference type="Proteomes" id="UP000257109"/>
    </source>
</evidence>
<feature type="domain" description="Cyclin-like" evidence="4">
    <location>
        <begin position="77"/>
        <end position="162"/>
    </location>
</feature>
<dbReference type="GO" id="GO:0016538">
    <property type="term" value="F:cyclin-dependent protein serine/threonine kinase regulator activity"/>
    <property type="evidence" value="ECO:0007669"/>
    <property type="project" value="InterPro"/>
</dbReference>
<feature type="non-terminal residue" evidence="5">
    <location>
        <position position="1"/>
    </location>
</feature>